<feature type="transmembrane region" description="Helical" evidence="1">
    <location>
        <begin position="151"/>
        <end position="169"/>
    </location>
</feature>
<sequence>MKELLDFLNFGPVLLEVLIALVPLLVIFIIFQVFFLRLPRESISVIVRGIVLTLLGLILFLQGVQVGFLPVGSEVGRLLGDLTFRWLIVPLGFCFGLVATLAEPAVRIMSYEVERASSGAIPSRIIILFLSLGVAIFVALGMVRILTGLSIYYFIIPGYLAAMVMLKFSDPTFTAIAFDSGGVATGPMTVTFVMAMAVGLAGAMDNRDPVLDGFGLIALVALAPIISIMTFGLIYSARKRRKP</sequence>
<keyword evidence="1" id="KW-0812">Transmembrane</keyword>
<reference evidence="2 3" key="1">
    <citation type="submission" date="2018-08" db="EMBL/GenBank/DDBJ databases">
        <title>Genome analysis of the thermophilic bacterium of the candidate phylum Aminicenantes from deep subsurface aquifer revealed its physiology and ecological role.</title>
        <authorList>
            <person name="Kadnikov V.V."/>
            <person name="Mardanov A.V."/>
            <person name="Beletsky A.V."/>
            <person name="Karnachuk O.V."/>
            <person name="Ravin N.V."/>
        </authorList>
    </citation>
    <scope>NUCLEOTIDE SEQUENCE [LARGE SCALE GENOMIC DNA]</scope>
    <source>
        <strain evidence="2">BY38</strain>
    </source>
</reference>
<dbReference type="Proteomes" id="UP000257323">
    <property type="component" value="Unassembled WGS sequence"/>
</dbReference>
<feature type="transmembrane region" description="Helical" evidence="1">
    <location>
        <begin position="84"/>
        <end position="104"/>
    </location>
</feature>
<protein>
    <recommendedName>
        <fullName evidence="4">DUF1538 domain-containing protein</fullName>
    </recommendedName>
</protein>
<keyword evidence="1" id="KW-1133">Transmembrane helix</keyword>
<name>A0A3E2BK94_9BACT</name>
<dbReference type="InterPro" id="IPR011435">
    <property type="entry name" value="UmpAB"/>
</dbReference>
<gene>
    <name evidence="2" type="ORF">OP8BY_0632</name>
</gene>
<feature type="transmembrane region" description="Helical" evidence="1">
    <location>
        <begin position="181"/>
        <end position="202"/>
    </location>
</feature>
<evidence type="ECO:0000313" key="3">
    <source>
        <dbReference type="Proteomes" id="UP000257323"/>
    </source>
</evidence>
<dbReference type="EMBL" id="QUAH01000012">
    <property type="protein sequence ID" value="RFT15168.1"/>
    <property type="molecule type" value="Genomic_DNA"/>
</dbReference>
<dbReference type="AlphaFoldDB" id="A0A3E2BK94"/>
<comment type="caution">
    <text evidence="2">The sequence shown here is derived from an EMBL/GenBank/DDBJ whole genome shotgun (WGS) entry which is preliminary data.</text>
</comment>
<evidence type="ECO:0008006" key="4">
    <source>
        <dbReference type="Google" id="ProtNLM"/>
    </source>
</evidence>
<feature type="transmembrane region" description="Helical" evidence="1">
    <location>
        <begin position="214"/>
        <end position="235"/>
    </location>
</feature>
<feature type="transmembrane region" description="Helical" evidence="1">
    <location>
        <begin position="125"/>
        <end position="145"/>
    </location>
</feature>
<feature type="transmembrane region" description="Helical" evidence="1">
    <location>
        <begin position="12"/>
        <end position="38"/>
    </location>
</feature>
<accession>A0A3E2BK94</accession>
<proteinExistence type="predicted"/>
<dbReference type="Pfam" id="PF07556">
    <property type="entry name" value="DUF1538"/>
    <property type="match status" value="1"/>
</dbReference>
<keyword evidence="1" id="KW-0472">Membrane</keyword>
<evidence type="ECO:0000256" key="1">
    <source>
        <dbReference type="SAM" id="Phobius"/>
    </source>
</evidence>
<evidence type="ECO:0000313" key="2">
    <source>
        <dbReference type="EMBL" id="RFT15168.1"/>
    </source>
</evidence>
<feature type="transmembrane region" description="Helical" evidence="1">
    <location>
        <begin position="45"/>
        <end position="64"/>
    </location>
</feature>
<organism evidence="2 3">
    <name type="scientific">Candidatus Saccharicenans subterraneus</name>
    <dbReference type="NCBI Taxonomy" id="2508984"/>
    <lineage>
        <taxon>Bacteria</taxon>
        <taxon>Candidatus Aminicenantota</taxon>
        <taxon>Candidatus Aminicenantia</taxon>
        <taxon>Candidatus Aminicenantales</taxon>
        <taxon>Candidatus Saccharicenantaceae</taxon>
        <taxon>Candidatus Saccharicenans</taxon>
    </lineage>
</organism>